<dbReference type="GO" id="GO:0006506">
    <property type="term" value="P:GPI anchor biosynthetic process"/>
    <property type="evidence" value="ECO:0007669"/>
    <property type="project" value="TreeGrafter"/>
</dbReference>
<dbReference type="RefSeq" id="XP_038060876.1">
    <property type="nucleotide sequence ID" value="XM_038204948.1"/>
</dbReference>
<evidence type="ECO:0000256" key="4">
    <source>
        <dbReference type="ARBA" id="ARBA00022824"/>
    </source>
</evidence>
<dbReference type="AlphaFoldDB" id="A0A914ABP0"/>
<dbReference type="RefSeq" id="XP_038060875.1">
    <property type="nucleotide sequence ID" value="XM_038204947.1"/>
</dbReference>
<sequence>MATKLVQWITALVLFASVWSAFVFDLVPVQLDPRIKEVIVPLPVYLLIVFACFSLATIGYRVATFNDCEEAAESLKKEIEEARKDLQEKGFKFT</sequence>
<evidence type="ECO:0000256" key="1">
    <source>
        <dbReference type="ARBA" id="ARBA00004477"/>
    </source>
</evidence>
<evidence type="ECO:0000313" key="9">
    <source>
        <dbReference type="EnsemblMetazoa" id="XP_038060876.1"/>
    </source>
</evidence>
<keyword evidence="5 7" id="KW-1133">Transmembrane helix</keyword>
<dbReference type="GO" id="GO:0033185">
    <property type="term" value="C:dolichol-phosphate-mannose synthase complex"/>
    <property type="evidence" value="ECO:0007669"/>
    <property type="project" value="TreeGrafter"/>
</dbReference>
<dbReference type="GeneID" id="119731723"/>
<dbReference type="EnsemblMetazoa" id="XM_038204948.1">
    <property type="protein sequence ID" value="XP_038060876.1"/>
    <property type="gene ID" value="LOC119731723"/>
</dbReference>
<protein>
    <recommendedName>
        <fullName evidence="7">Dolichol-phosphate mannosyltransferase subunit 3</fullName>
    </recommendedName>
</protein>
<dbReference type="Proteomes" id="UP000887568">
    <property type="component" value="Unplaced"/>
</dbReference>
<dbReference type="PANTHER" id="PTHR16433">
    <property type="entry name" value="DOLICHOL-PHOSPHATE MANNOSYLTRANSFERASE SUBUNIT 3"/>
    <property type="match status" value="1"/>
</dbReference>
<keyword evidence="3 7" id="KW-0812">Transmembrane</keyword>
<dbReference type="EnsemblMetazoa" id="XM_038204947.1">
    <property type="protein sequence ID" value="XP_038060875.1"/>
    <property type="gene ID" value="LOC119731723"/>
</dbReference>
<keyword evidence="10" id="KW-1185">Reference proteome</keyword>
<reference evidence="9" key="1">
    <citation type="submission" date="2022-11" db="UniProtKB">
        <authorList>
            <consortium name="EnsemblMetazoa"/>
        </authorList>
    </citation>
    <scope>IDENTIFICATION</scope>
</reference>
<comment type="pathway">
    <text evidence="7">Protein modification; protein glycosylation.</text>
</comment>
<dbReference type="PANTHER" id="PTHR16433:SF0">
    <property type="entry name" value="DOLICHOL-PHOSPHATE MANNOSYLTRANSFERASE SUBUNIT 3"/>
    <property type="match status" value="1"/>
</dbReference>
<dbReference type="GO" id="GO:0005789">
    <property type="term" value="C:endoplasmic reticulum membrane"/>
    <property type="evidence" value="ECO:0007669"/>
    <property type="project" value="UniProtKB-SubCell"/>
</dbReference>
<proteinExistence type="inferred from homology"/>
<evidence type="ECO:0000313" key="10">
    <source>
        <dbReference type="Proteomes" id="UP000887568"/>
    </source>
</evidence>
<evidence type="ECO:0000256" key="5">
    <source>
        <dbReference type="ARBA" id="ARBA00022989"/>
    </source>
</evidence>
<comment type="similarity">
    <text evidence="2 7">Belongs to the DPM3 family.</text>
</comment>
<dbReference type="InterPro" id="IPR013174">
    <property type="entry name" value="DPM3"/>
</dbReference>
<evidence type="ECO:0000256" key="8">
    <source>
        <dbReference type="SAM" id="Coils"/>
    </source>
</evidence>
<comment type="caution">
    <text evidence="7">Lacks conserved residue(s) required for the propagation of feature annotation.</text>
</comment>
<dbReference type="OMA" id="KLMQWLF"/>
<evidence type="ECO:0000256" key="2">
    <source>
        <dbReference type="ARBA" id="ARBA00010430"/>
    </source>
</evidence>
<keyword evidence="8" id="KW-0175">Coiled coil</keyword>
<dbReference type="Pfam" id="PF08285">
    <property type="entry name" value="DPM3"/>
    <property type="match status" value="1"/>
</dbReference>
<name>A0A914ABP0_PATMI</name>
<accession>A0A914ABP0</accession>
<feature type="transmembrane region" description="Helical" evidence="7">
    <location>
        <begin position="44"/>
        <end position="63"/>
    </location>
</feature>
<evidence type="ECO:0000256" key="3">
    <source>
        <dbReference type="ARBA" id="ARBA00022692"/>
    </source>
</evidence>
<keyword evidence="6 7" id="KW-0472">Membrane</keyword>
<organism evidence="9 10">
    <name type="scientific">Patiria miniata</name>
    <name type="common">Bat star</name>
    <name type="synonym">Asterina miniata</name>
    <dbReference type="NCBI Taxonomy" id="46514"/>
    <lineage>
        <taxon>Eukaryota</taxon>
        <taxon>Metazoa</taxon>
        <taxon>Echinodermata</taxon>
        <taxon>Eleutherozoa</taxon>
        <taxon>Asterozoa</taxon>
        <taxon>Asteroidea</taxon>
        <taxon>Valvatacea</taxon>
        <taxon>Valvatida</taxon>
        <taxon>Asterinidae</taxon>
        <taxon>Patiria</taxon>
    </lineage>
</organism>
<dbReference type="OrthoDB" id="2014333at2759"/>
<evidence type="ECO:0000256" key="6">
    <source>
        <dbReference type="ARBA" id="ARBA00023136"/>
    </source>
</evidence>
<evidence type="ECO:0000256" key="7">
    <source>
        <dbReference type="RuleBase" id="RU365085"/>
    </source>
</evidence>
<keyword evidence="4 7" id="KW-0256">Endoplasmic reticulum</keyword>
<comment type="function">
    <text evidence="7">Stabilizer subunit of the dolichol-phosphate mannose (DPM) synthase complex; tethers catalytic subunit to the ER.</text>
</comment>
<feature type="coiled-coil region" evidence="8">
    <location>
        <begin position="65"/>
        <end position="92"/>
    </location>
</feature>
<comment type="subcellular location">
    <subcellularLocation>
        <location evidence="1 7">Endoplasmic reticulum membrane</location>
        <topology evidence="1 7">Multi-pass membrane protein</topology>
    </subcellularLocation>
</comment>
<comment type="subunit">
    <text evidence="7">Component of the dolichol-phosphate mannose (DPM) synthase complex.</text>
</comment>